<reference evidence="2 3" key="1">
    <citation type="submission" date="2024-01" db="EMBL/GenBank/DDBJ databases">
        <title>A telomere-to-telomere, gap-free genome of sweet tea (Lithocarpus litseifolius).</title>
        <authorList>
            <person name="Zhou J."/>
        </authorList>
    </citation>
    <scope>NUCLEOTIDE SEQUENCE [LARGE SCALE GENOMIC DNA]</scope>
    <source>
        <strain evidence="2">Zhou-2022a</strain>
        <tissue evidence="2">Leaf</tissue>
    </source>
</reference>
<name>A0AAW2D5B6_9ROSI</name>
<dbReference type="AlphaFoldDB" id="A0AAW2D5B6"/>
<feature type="compositionally biased region" description="Polar residues" evidence="1">
    <location>
        <begin position="83"/>
        <end position="94"/>
    </location>
</feature>
<evidence type="ECO:0000313" key="3">
    <source>
        <dbReference type="Proteomes" id="UP001459277"/>
    </source>
</evidence>
<accession>A0AAW2D5B6</accession>
<evidence type="ECO:0000256" key="1">
    <source>
        <dbReference type="SAM" id="MobiDB-lite"/>
    </source>
</evidence>
<feature type="region of interest" description="Disordered" evidence="1">
    <location>
        <begin position="163"/>
        <end position="189"/>
    </location>
</feature>
<feature type="region of interest" description="Disordered" evidence="1">
    <location>
        <begin position="60"/>
        <end position="98"/>
    </location>
</feature>
<organism evidence="2 3">
    <name type="scientific">Lithocarpus litseifolius</name>
    <dbReference type="NCBI Taxonomy" id="425828"/>
    <lineage>
        <taxon>Eukaryota</taxon>
        <taxon>Viridiplantae</taxon>
        <taxon>Streptophyta</taxon>
        <taxon>Embryophyta</taxon>
        <taxon>Tracheophyta</taxon>
        <taxon>Spermatophyta</taxon>
        <taxon>Magnoliopsida</taxon>
        <taxon>eudicotyledons</taxon>
        <taxon>Gunneridae</taxon>
        <taxon>Pentapetalae</taxon>
        <taxon>rosids</taxon>
        <taxon>fabids</taxon>
        <taxon>Fagales</taxon>
        <taxon>Fagaceae</taxon>
        <taxon>Lithocarpus</taxon>
    </lineage>
</organism>
<feature type="compositionally biased region" description="Basic and acidic residues" evidence="1">
    <location>
        <begin position="163"/>
        <end position="177"/>
    </location>
</feature>
<gene>
    <name evidence="2" type="ORF">SO802_012588</name>
</gene>
<proteinExistence type="predicted"/>
<protein>
    <submittedName>
        <fullName evidence="2">Uncharacterized protein</fullName>
    </submittedName>
</protein>
<keyword evidence="3" id="KW-1185">Reference proteome</keyword>
<dbReference type="Proteomes" id="UP001459277">
    <property type="component" value="Unassembled WGS sequence"/>
</dbReference>
<dbReference type="PANTHER" id="PTHR37736:SF1">
    <property type="entry name" value="GLYCINE-RICH PROTEIN"/>
    <property type="match status" value="1"/>
</dbReference>
<dbReference type="PANTHER" id="PTHR37736">
    <property type="entry name" value="GLYCINE-RICH PROTEIN"/>
    <property type="match status" value="1"/>
</dbReference>
<dbReference type="EMBL" id="JAZDWU010000004">
    <property type="protein sequence ID" value="KAL0005027.1"/>
    <property type="molecule type" value="Genomic_DNA"/>
</dbReference>
<evidence type="ECO:0000313" key="2">
    <source>
        <dbReference type="EMBL" id="KAL0005027.1"/>
    </source>
</evidence>
<comment type="caution">
    <text evidence="2">The sequence shown here is derived from an EMBL/GenBank/DDBJ whole genome shotgun (WGS) entry which is preliminary data.</text>
</comment>
<sequence length="189" mass="21593">MGRYGWRVREGLMACQFLGLSEPELRVLDELDKLCQPLAQAIAEELSLSTQRLQLSPSDSAFDDIETNNNHNHDDNNNNNNNYKSTASSFNEWNQNDESDPSLVEDLLNLLYFGSLFDVKSQGDFTTTMLTRTHVRGCCLSYDYVTDDATDLLGERDLEKIKKKKKEEEAKEDEYKDGMYVAQDGKERG</sequence>